<accession>A0A242NXH1</accession>
<reference evidence="1 2" key="1">
    <citation type="submission" date="2017-03" db="EMBL/GenBank/DDBJ databases">
        <title>Comparative genomics of honeybee gut symbionts reveal geographically distinct and subgroup specific antibiotic resistance.</title>
        <authorList>
            <person name="Ludvigsen J."/>
            <person name="Porcellato D."/>
            <person name="Labee-Lund T.M."/>
            <person name="Amdam G.V."/>
            <person name="Rudi K."/>
        </authorList>
    </citation>
    <scope>NUCLEOTIDE SEQUENCE [LARGE SCALE GENOMIC DNA]</scope>
    <source>
        <strain evidence="1 2">A-4-12</strain>
    </source>
</reference>
<proteinExistence type="predicted"/>
<dbReference type="EMBL" id="NASK01000054">
    <property type="protein sequence ID" value="OTQ53623.1"/>
    <property type="molecule type" value="Genomic_DNA"/>
</dbReference>
<sequence>MPNLVIFRKPQFYWGGTFFSIYVNGVEVERIKRKETKMIPVTEGRISLEIRKNFFKSIIFFDINDNETKSFEISVKNTLLLMLIPIYSFFIKDSIFSIQPKN</sequence>
<dbReference type="RefSeq" id="WP_086319839.1">
    <property type="nucleotide sequence ID" value="NZ_NASD01000043.1"/>
</dbReference>
<comment type="caution">
    <text evidence="1">The sequence shown here is derived from an EMBL/GenBank/DDBJ whole genome shotgun (WGS) entry which is preliminary data.</text>
</comment>
<dbReference type="AlphaFoldDB" id="A0A242NXH1"/>
<evidence type="ECO:0000313" key="2">
    <source>
        <dbReference type="Proteomes" id="UP000194968"/>
    </source>
</evidence>
<dbReference type="Proteomes" id="UP000194968">
    <property type="component" value="Unassembled WGS sequence"/>
</dbReference>
<name>A0A242NXH1_9GAMM</name>
<gene>
    <name evidence="1" type="ORF">B6D06_00725</name>
</gene>
<evidence type="ECO:0000313" key="1">
    <source>
        <dbReference type="EMBL" id="OTQ53623.1"/>
    </source>
</evidence>
<organism evidence="1 2">
    <name type="scientific">Gilliamella apis</name>
    <dbReference type="NCBI Taxonomy" id="1970738"/>
    <lineage>
        <taxon>Bacteria</taxon>
        <taxon>Pseudomonadati</taxon>
        <taxon>Pseudomonadota</taxon>
        <taxon>Gammaproteobacteria</taxon>
        <taxon>Orbales</taxon>
        <taxon>Orbaceae</taxon>
        <taxon>Gilliamella</taxon>
    </lineage>
</organism>
<protein>
    <submittedName>
        <fullName evidence="1">Uncharacterized protein</fullName>
    </submittedName>
</protein>